<protein>
    <submittedName>
        <fullName evidence="2">Uncharacterized protein</fullName>
    </submittedName>
</protein>
<name>A0A8H3L2Y1_9GLOM</name>
<proteinExistence type="predicted"/>
<evidence type="ECO:0000256" key="1">
    <source>
        <dbReference type="SAM" id="Phobius"/>
    </source>
</evidence>
<dbReference type="Proteomes" id="UP000615446">
    <property type="component" value="Unassembled WGS sequence"/>
</dbReference>
<evidence type="ECO:0000313" key="2">
    <source>
        <dbReference type="EMBL" id="GES80502.1"/>
    </source>
</evidence>
<gene>
    <name evidence="2" type="ORF">RCL2_000777500</name>
</gene>
<accession>A0A8H3L2Y1</accession>
<keyword evidence="1" id="KW-0812">Transmembrane</keyword>
<sequence length="108" mass="12367">MVINISFVFFVGFNFELECSIISLLGFSLIVGKWNRRVFAIILDRWSTGTGNNIQKHRDYTSFLMEVGYLSKTKGKGKNRGRGIHKLLRTQVPASLEAKEIAPRYLQK</sequence>
<keyword evidence="1" id="KW-1133">Transmembrane helix</keyword>
<dbReference type="AlphaFoldDB" id="A0A8H3L2Y1"/>
<keyword evidence="1" id="KW-0472">Membrane</keyword>
<evidence type="ECO:0000313" key="3">
    <source>
        <dbReference type="Proteomes" id="UP000615446"/>
    </source>
</evidence>
<feature type="transmembrane region" description="Helical" evidence="1">
    <location>
        <begin position="6"/>
        <end position="31"/>
    </location>
</feature>
<dbReference type="EMBL" id="BLAL01000050">
    <property type="protein sequence ID" value="GES80502.1"/>
    <property type="molecule type" value="Genomic_DNA"/>
</dbReference>
<organism evidence="2 3">
    <name type="scientific">Rhizophagus clarus</name>
    <dbReference type="NCBI Taxonomy" id="94130"/>
    <lineage>
        <taxon>Eukaryota</taxon>
        <taxon>Fungi</taxon>
        <taxon>Fungi incertae sedis</taxon>
        <taxon>Mucoromycota</taxon>
        <taxon>Glomeromycotina</taxon>
        <taxon>Glomeromycetes</taxon>
        <taxon>Glomerales</taxon>
        <taxon>Glomeraceae</taxon>
        <taxon>Rhizophagus</taxon>
    </lineage>
</organism>
<reference evidence="2" key="1">
    <citation type="submission" date="2019-10" db="EMBL/GenBank/DDBJ databases">
        <title>Conservation and host-specific expression of non-tandemly repeated heterogenous ribosome RNA gene in arbuscular mycorrhizal fungi.</title>
        <authorList>
            <person name="Maeda T."/>
            <person name="Kobayashi Y."/>
            <person name="Nakagawa T."/>
            <person name="Ezawa T."/>
            <person name="Yamaguchi K."/>
            <person name="Bino T."/>
            <person name="Nishimoto Y."/>
            <person name="Shigenobu S."/>
            <person name="Kawaguchi M."/>
        </authorList>
    </citation>
    <scope>NUCLEOTIDE SEQUENCE</scope>
    <source>
        <strain evidence="2">HR1</strain>
    </source>
</reference>
<comment type="caution">
    <text evidence="2">The sequence shown here is derived from an EMBL/GenBank/DDBJ whole genome shotgun (WGS) entry which is preliminary data.</text>
</comment>